<sequence length="211" mass="23472">MNLTITLTSDFICPWCFVAERRLQQALDSLEEKPEVQYQWRPYLLNPDMPAEGMDRKVYRSNKFGSWERSQMLDAQTVAAAKGDALTFNYPAMRRTPSTLAAHRLMLWADAQGQAHALAGAIFSAYFEQGRDIGDVAVLAALAGEVGLNAEQAADYLRSDEGRDRIFELDRQARERQVRSVPLVEIGTGVISGAQAPEAFLHALQMAVDHA</sequence>
<gene>
    <name evidence="2" type="ORF">ACE1YR_11160</name>
</gene>
<accession>A0ABV4Z8N4</accession>
<proteinExistence type="predicted"/>
<dbReference type="CDD" id="cd03024">
    <property type="entry name" value="DsbA_FrnE"/>
    <property type="match status" value="1"/>
</dbReference>
<dbReference type="InterPro" id="IPR001853">
    <property type="entry name" value="DSBA-like_thioredoxin_dom"/>
</dbReference>
<protein>
    <submittedName>
        <fullName evidence="2">DsbA family oxidoreductase</fullName>
    </submittedName>
</protein>
<dbReference type="PANTHER" id="PTHR13887">
    <property type="entry name" value="GLUTATHIONE S-TRANSFERASE KAPPA"/>
    <property type="match status" value="1"/>
</dbReference>
<dbReference type="Proteomes" id="UP001577047">
    <property type="component" value="Unassembled WGS sequence"/>
</dbReference>
<evidence type="ECO:0000313" key="3">
    <source>
        <dbReference type="Proteomes" id="UP001577047"/>
    </source>
</evidence>
<evidence type="ECO:0000313" key="2">
    <source>
        <dbReference type="EMBL" id="MFB3800993.1"/>
    </source>
</evidence>
<dbReference type="PANTHER" id="PTHR13887:SF41">
    <property type="entry name" value="THIOREDOXIN SUPERFAMILY PROTEIN"/>
    <property type="match status" value="1"/>
</dbReference>
<comment type="caution">
    <text evidence="2">The sequence shown here is derived from an EMBL/GenBank/DDBJ whole genome shotgun (WGS) entry which is preliminary data.</text>
</comment>
<dbReference type="InterPro" id="IPR036249">
    <property type="entry name" value="Thioredoxin-like_sf"/>
</dbReference>
<dbReference type="RefSeq" id="WP_304483544.1">
    <property type="nucleotide sequence ID" value="NZ_JAUQOQ010000004.1"/>
</dbReference>
<dbReference type="EMBL" id="JBHFXX010000008">
    <property type="protein sequence ID" value="MFB3800993.1"/>
    <property type="molecule type" value="Genomic_DNA"/>
</dbReference>
<dbReference type="SUPFAM" id="SSF52833">
    <property type="entry name" value="Thioredoxin-like"/>
    <property type="match status" value="1"/>
</dbReference>
<reference evidence="2 3" key="1">
    <citation type="submission" date="2024-09" db="EMBL/GenBank/DDBJ databases">
        <authorList>
            <person name="Fullem K."/>
        </authorList>
    </citation>
    <scope>NUCLEOTIDE SEQUENCE [LARGE SCALE GENOMIC DNA]</scope>
    <source>
        <strain evidence="3">K1(2024)</strain>
    </source>
</reference>
<feature type="domain" description="DSBA-like thioredoxin" evidence="1">
    <location>
        <begin position="4"/>
        <end position="205"/>
    </location>
</feature>
<name>A0ABV4Z8N4_9PSED</name>
<evidence type="ECO:0000259" key="1">
    <source>
        <dbReference type="Pfam" id="PF01323"/>
    </source>
</evidence>
<keyword evidence="3" id="KW-1185">Reference proteome</keyword>
<dbReference type="Gene3D" id="3.40.30.10">
    <property type="entry name" value="Glutaredoxin"/>
    <property type="match status" value="1"/>
</dbReference>
<dbReference type="Pfam" id="PF01323">
    <property type="entry name" value="DSBA"/>
    <property type="match status" value="1"/>
</dbReference>
<organism evidence="2 3">
    <name type="scientific">Pseudomonas boreofloridensis</name>
    <dbReference type="NCBI Taxonomy" id="3064348"/>
    <lineage>
        <taxon>Bacteria</taxon>
        <taxon>Pseudomonadati</taxon>
        <taxon>Pseudomonadota</taxon>
        <taxon>Gammaproteobacteria</taxon>
        <taxon>Pseudomonadales</taxon>
        <taxon>Pseudomonadaceae</taxon>
        <taxon>Pseudomonas</taxon>
    </lineage>
</organism>